<protein>
    <submittedName>
        <fullName evidence="1">Uncharacterized protein</fullName>
    </submittedName>
</protein>
<evidence type="ECO:0000313" key="1">
    <source>
        <dbReference type="EMBL" id="EYC09638.1"/>
    </source>
</evidence>
<gene>
    <name evidence="1" type="primary">Acey_s0059.g2973</name>
    <name evidence="1" type="ORF">Y032_0059g2973</name>
</gene>
<organism evidence="1 2">
    <name type="scientific">Ancylostoma ceylanicum</name>
    <dbReference type="NCBI Taxonomy" id="53326"/>
    <lineage>
        <taxon>Eukaryota</taxon>
        <taxon>Metazoa</taxon>
        <taxon>Ecdysozoa</taxon>
        <taxon>Nematoda</taxon>
        <taxon>Chromadorea</taxon>
        <taxon>Rhabditida</taxon>
        <taxon>Rhabditina</taxon>
        <taxon>Rhabditomorpha</taxon>
        <taxon>Strongyloidea</taxon>
        <taxon>Ancylostomatidae</taxon>
        <taxon>Ancylostomatinae</taxon>
        <taxon>Ancylostoma</taxon>
    </lineage>
</organism>
<reference evidence="2" key="1">
    <citation type="journal article" date="2015" name="Nat. Genet.">
        <title>The genome and transcriptome of the zoonotic hookworm Ancylostoma ceylanicum identify infection-specific gene families.</title>
        <authorList>
            <person name="Schwarz E.M."/>
            <person name="Hu Y."/>
            <person name="Antoshechkin I."/>
            <person name="Miller M.M."/>
            <person name="Sternberg P.W."/>
            <person name="Aroian R.V."/>
        </authorList>
    </citation>
    <scope>NUCLEOTIDE SEQUENCE</scope>
    <source>
        <strain evidence="2">HY135</strain>
    </source>
</reference>
<comment type="caution">
    <text evidence="1">The sequence shown here is derived from an EMBL/GenBank/DDBJ whole genome shotgun (WGS) entry which is preliminary data.</text>
</comment>
<sequence>MNILCLLFSTTFCVPYFWFSNPQLQQPKFLVHFPYVRPKQSVFASLIHDYLCKSSVSNSHISGPNSLPDSSDARLLLLS</sequence>
<proteinExistence type="predicted"/>
<name>A0A016U4W0_9BILA</name>
<dbReference type="AlphaFoldDB" id="A0A016U4W0"/>
<accession>A0A016U4W0</accession>
<evidence type="ECO:0000313" key="2">
    <source>
        <dbReference type="Proteomes" id="UP000024635"/>
    </source>
</evidence>
<dbReference type="EMBL" id="JARK01001395">
    <property type="protein sequence ID" value="EYC09638.1"/>
    <property type="molecule type" value="Genomic_DNA"/>
</dbReference>
<keyword evidence="2" id="KW-1185">Reference proteome</keyword>
<dbReference type="Proteomes" id="UP000024635">
    <property type="component" value="Unassembled WGS sequence"/>
</dbReference>